<dbReference type="GO" id="GO:0008889">
    <property type="term" value="F:glycerophosphodiester phosphodiesterase activity"/>
    <property type="evidence" value="ECO:0007669"/>
    <property type="project" value="UniProtKB-EC"/>
</dbReference>
<organism evidence="2 3">
    <name type="scientific">Moellerella wisconsensis ATCC 35017</name>
    <dbReference type="NCBI Taxonomy" id="1354267"/>
    <lineage>
        <taxon>Bacteria</taxon>
        <taxon>Pseudomonadati</taxon>
        <taxon>Pseudomonadota</taxon>
        <taxon>Gammaproteobacteria</taxon>
        <taxon>Enterobacterales</taxon>
        <taxon>Morganellaceae</taxon>
        <taxon>Moellerella</taxon>
    </lineage>
</organism>
<dbReference type="RefSeq" id="WP_053909123.1">
    <property type="nucleotide sequence ID" value="NZ_CAWMUS010000027.1"/>
</dbReference>
<reference evidence="2 3" key="1">
    <citation type="submission" date="2015-07" db="EMBL/GenBank/DDBJ databases">
        <title>ATOL: Assembling a taxonomically balanced genome-scale reconstruction of the evolutionary history of the Enterobacteriaceae.</title>
        <authorList>
            <person name="Plunkett G.III."/>
            <person name="Neeno-Eckwall E.C."/>
            <person name="Glasner J.D."/>
            <person name="Perna N.T."/>
        </authorList>
    </citation>
    <scope>NUCLEOTIDE SEQUENCE [LARGE SCALE GENOMIC DNA]</scope>
    <source>
        <strain evidence="2 3">ATCC 35017</strain>
    </source>
</reference>
<protein>
    <submittedName>
        <fullName evidence="2">Glycerophosphoryl diester phosphodiesterase family protein</fullName>
        <ecNumber evidence="2">3.1.4.-</ecNumber>
        <ecNumber evidence="2">3.1.4.46</ecNumber>
    </submittedName>
</protein>
<dbReference type="EMBL" id="LGAA01000027">
    <property type="protein sequence ID" value="KPD01814.1"/>
    <property type="molecule type" value="Genomic_DNA"/>
</dbReference>
<name>A0A0N0Z7F9_9GAMM</name>
<dbReference type="PANTHER" id="PTHR46211">
    <property type="entry name" value="GLYCEROPHOSPHORYL DIESTER PHOSPHODIESTERASE"/>
    <property type="match status" value="1"/>
</dbReference>
<dbReference type="InterPro" id="IPR030395">
    <property type="entry name" value="GP_PDE_dom"/>
</dbReference>
<feature type="domain" description="GP-PDE" evidence="1">
    <location>
        <begin position="32"/>
        <end position="308"/>
    </location>
</feature>
<dbReference type="EC" id="3.1.4.-" evidence="2"/>
<evidence type="ECO:0000313" key="3">
    <source>
        <dbReference type="Proteomes" id="UP000053226"/>
    </source>
</evidence>
<dbReference type="AlphaFoldDB" id="A0A0N0Z7F9"/>
<dbReference type="InterPro" id="IPR017946">
    <property type="entry name" value="PLC-like_Pdiesterase_TIM-brl"/>
</dbReference>
<dbReference type="Pfam" id="PF03009">
    <property type="entry name" value="GDPD"/>
    <property type="match status" value="1"/>
</dbReference>
<dbReference type="EC" id="3.1.4.46" evidence="2"/>
<keyword evidence="3" id="KW-1185">Reference proteome</keyword>
<comment type="caution">
    <text evidence="2">The sequence shown here is derived from an EMBL/GenBank/DDBJ whole genome shotgun (WGS) entry which is preliminary data.</text>
</comment>
<accession>A0A0N0Z7F9</accession>
<dbReference type="GO" id="GO:0006629">
    <property type="term" value="P:lipid metabolic process"/>
    <property type="evidence" value="ECO:0007669"/>
    <property type="project" value="InterPro"/>
</dbReference>
<dbReference type="PANTHER" id="PTHR46211:SF10">
    <property type="entry name" value="EXPORTED PROTEIN"/>
    <property type="match status" value="1"/>
</dbReference>
<evidence type="ECO:0000313" key="2">
    <source>
        <dbReference type="EMBL" id="KPD01814.1"/>
    </source>
</evidence>
<dbReference type="Gene3D" id="3.20.20.190">
    <property type="entry name" value="Phosphatidylinositol (PI) phosphodiesterase"/>
    <property type="match status" value="1"/>
</dbReference>
<evidence type="ECO:0000259" key="1">
    <source>
        <dbReference type="PROSITE" id="PS51704"/>
    </source>
</evidence>
<proteinExistence type="predicted"/>
<dbReference type="Proteomes" id="UP000053226">
    <property type="component" value="Unassembled WGS sequence"/>
</dbReference>
<sequence>MDKIIKITIQKGFTVCLFLLIGFSAIGASRSPEIVAHRAGTADAPENTYLAIDTALKNHADAIWISIQSTKDAKFVLYRPSDLNALTDMSGQISSYTANELKKANAAIKFNNKNKTKYTLPITAIPELQETLRRYPATQFYIDLKSPDTNATFQAKQLFNVLNKTNAFSRTRFYSTNSNYINALTTLSDKIQVFENRDETRTILANSIMEHLCELPKAQITASNAGKKRWYGFELRRKVEVVEHYTLGEARSPATLIWDKSAIECFKKNDDAYIMLFGINTLEDYQLAKQLGADAVMVDSPKLFYTSNK</sequence>
<dbReference type="OrthoDB" id="9795622at2"/>
<dbReference type="SUPFAM" id="SSF51695">
    <property type="entry name" value="PLC-like phosphodiesterases"/>
    <property type="match status" value="1"/>
</dbReference>
<keyword evidence="2" id="KW-0378">Hydrolase</keyword>
<dbReference type="PROSITE" id="PS51704">
    <property type="entry name" value="GP_PDE"/>
    <property type="match status" value="1"/>
</dbReference>
<gene>
    <name evidence="2" type="ORF">M992_2786</name>
</gene>